<dbReference type="RefSeq" id="WP_191187458.1">
    <property type="nucleotide sequence ID" value="NZ_JACWMY010000002.1"/>
</dbReference>
<name>A0ABR7WKB7_9SPHI</name>
<feature type="chain" id="PRO_5046148959" description="Lipoprotein" evidence="1">
    <location>
        <begin position="21"/>
        <end position="62"/>
    </location>
</feature>
<comment type="caution">
    <text evidence="2">The sequence shown here is derived from an EMBL/GenBank/DDBJ whole genome shotgun (WGS) entry which is preliminary data.</text>
</comment>
<evidence type="ECO:0000313" key="2">
    <source>
        <dbReference type="EMBL" id="MBD1362771.1"/>
    </source>
</evidence>
<evidence type="ECO:0008006" key="4">
    <source>
        <dbReference type="Google" id="ProtNLM"/>
    </source>
</evidence>
<reference evidence="2 3" key="1">
    <citation type="submission" date="2020-09" db="EMBL/GenBank/DDBJ databases">
        <title>Novel species of Mucilaginibacter isolated from a glacier on the Tibetan Plateau.</title>
        <authorList>
            <person name="Liu Q."/>
            <person name="Xin Y.-H."/>
        </authorList>
    </citation>
    <scope>NUCLEOTIDE SEQUENCE [LARGE SCALE GENOMIC DNA]</scope>
    <source>
        <strain evidence="2 3">ZT4R22</strain>
    </source>
</reference>
<accession>A0ABR7WKB7</accession>
<dbReference type="Proteomes" id="UP000606600">
    <property type="component" value="Unassembled WGS sequence"/>
</dbReference>
<proteinExistence type="predicted"/>
<keyword evidence="3" id="KW-1185">Reference proteome</keyword>
<feature type="signal peptide" evidence="1">
    <location>
        <begin position="1"/>
        <end position="20"/>
    </location>
</feature>
<dbReference type="PROSITE" id="PS51257">
    <property type="entry name" value="PROKAR_LIPOPROTEIN"/>
    <property type="match status" value="1"/>
</dbReference>
<evidence type="ECO:0000256" key="1">
    <source>
        <dbReference type="SAM" id="SignalP"/>
    </source>
</evidence>
<keyword evidence="1" id="KW-0732">Signal</keyword>
<organism evidence="2 3">
    <name type="scientific">Mucilaginibacter pankratovii</name>
    <dbReference type="NCBI Taxonomy" id="2772110"/>
    <lineage>
        <taxon>Bacteria</taxon>
        <taxon>Pseudomonadati</taxon>
        <taxon>Bacteroidota</taxon>
        <taxon>Sphingobacteriia</taxon>
        <taxon>Sphingobacteriales</taxon>
        <taxon>Sphingobacteriaceae</taxon>
        <taxon>Mucilaginibacter</taxon>
    </lineage>
</organism>
<evidence type="ECO:0000313" key="3">
    <source>
        <dbReference type="Proteomes" id="UP000606600"/>
    </source>
</evidence>
<protein>
    <recommendedName>
        <fullName evidence="4">Lipoprotein</fullName>
    </recommendedName>
</protein>
<dbReference type="EMBL" id="JACWMY010000002">
    <property type="protein sequence ID" value="MBD1362771.1"/>
    <property type="molecule type" value="Genomic_DNA"/>
</dbReference>
<sequence>MKNLIKLALVALVTSVTIIACDPPKPKPEEVEKTDSLKAIDTLKKDSVVMKADSVKIDSVKK</sequence>
<gene>
    <name evidence="2" type="ORF">IDJ77_03020</name>
</gene>